<keyword evidence="3" id="KW-1185">Reference proteome</keyword>
<gene>
    <name evidence="2" type="ORF">PSTT_06734</name>
</gene>
<dbReference type="EMBL" id="PKSL01000054">
    <property type="protein sequence ID" value="POW09559.1"/>
    <property type="molecule type" value="Genomic_DNA"/>
</dbReference>
<accession>A0A2S4VJA3</accession>
<evidence type="ECO:0000313" key="3">
    <source>
        <dbReference type="Proteomes" id="UP000239156"/>
    </source>
</evidence>
<evidence type="ECO:0000313" key="2">
    <source>
        <dbReference type="EMBL" id="POW09559.1"/>
    </source>
</evidence>
<dbReference type="PANTHER" id="PTHR33324">
    <property type="entry name" value="EXPRESSED PROTEIN"/>
    <property type="match status" value="1"/>
</dbReference>
<organism evidence="2 3">
    <name type="scientific">Puccinia striiformis</name>
    <dbReference type="NCBI Taxonomy" id="27350"/>
    <lineage>
        <taxon>Eukaryota</taxon>
        <taxon>Fungi</taxon>
        <taxon>Dikarya</taxon>
        <taxon>Basidiomycota</taxon>
        <taxon>Pucciniomycotina</taxon>
        <taxon>Pucciniomycetes</taxon>
        <taxon>Pucciniales</taxon>
        <taxon>Pucciniaceae</taxon>
        <taxon>Puccinia</taxon>
    </lineage>
</organism>
<comment type="caution">
    <text evidence="2">The sequence shown here is derived from an EMBL/GenBank/DDBJ whole genome shotgun (WGS) entry which is preliminary data.</text>
</comment>
<evidence type="ECO:0000256" key="1">
    <source>
        <dbReference type="SAM" id="MobiDB-lite"/>
    </source>
</evidence>
<protein>
    <submittedName>
        <fullName evidence="2">Uncharacterized protein</fullName>
    </submittedName>
</protein>
<dbReference type="PANTHER" id="PTHR33324:SF2">
    <property type="entry name" value="MYB_SANT-LIKE DNA-BINDING DOMAIN-CONTAINING PROTEIN"/>
    <property type="match status" value="1"/>
</dbReference>
<feature type="region of interest" description="Disordered" evidence="1">
    <location>
        <begin position="44"/>
        <end position="64"/>
    </location>
</feature>
<sequence length="185" mass="21374">MGPNLNKPRTYGGWPQTYLGKKPQVSSDILAQNYPVTCHQTTEFMSQDRRTTRPRMTPWDRDGTHGRPSSFDILLEWLASNGNEGYLRWISSEGKRPELCGEIIAMLYLHGIHHRTHKCIHLKMFMLINSYKDACNHLRDHGGSLSDMHPKYGTMEGLMNRICPRWSQLNEIMAPQMVHPTPQDE</sequence>
<dbReference type="Proteomes" id="UP000239156">
    <property type="component" value="Unassembled WGS sequence"/>
</dbReference>
<proteinExistence type="predicted"/>
<dbReference type="AlphaFoldDB" id="A0A2S4VJA3"/>
<reference evidence="2" key="1">
    <citation type="submission" date="2017-12" db="EMBL/GenBank/DDBJ databases">
        <title>Gene loss provides genomic basis for host adaptation in cereal stripe rust fungi.</title>
        <authorList>
            <person name="Xia C."/>
        </authorList>
    </citation>
    <scope>NUCLEOTIDE SEQUENCE [LARGE SCALE GENOMIC DNA]</scope>
    <source>
        <strain evidence="2">93-210</strain>
    </source>
</reference>
<dbReference type="VEuPathDB" id="FungiDB:PSHT_13284"/>
<dbReference type="VEuPathDB" id="FungiDB:PSTT_06734"/>
<name>A0A2S4VJA3_9BASI</name>